<feature type="signal peptide" evidence="1">
    <location>
        <begin position="1"/>
        <end position="21"/>
    </location>
</feature>
<comment type="caution">
    <text evidence="2">The sequence shown here is derived from an EMBL/GenBank/DDBJ whole genome shotgun (WGS) entry which is preliminary data.</text>
</comment>
<dbReference type="RefSeq" id="WP_193312245.1">
    <property type="nucleotide sequence ID" value="NZ_JBHSKZ010000046.1"/>
</dbReference>
<evidence type="ECO:0000313" key="3">
    <source>
        <dbReference type="Proteomes" id="UP000441772"/>
    </source>
</evidence>
<sequence>MKIASALLSIALLFGTGAVTSEPADPAPQVAGVMGGCPPWLWWQCHKK</sequence>
<dbReference type="EMBL" id="WBVT01000001">
    <property type="protein sequence ID" value="KAB7791480.1"/>
    <property type="molecule type" value="Genomic_DNA"/>
</dbReference>
<keyword evidence="3" id="KW-1185">Reference proteome</keyword>
<proteinExistence type="predicted"/>
<name>A0A6I1GIH0_9BIFI</name>
<dbReference type="AlphaFoldDB" id="A0A6I1GIH0"/>
<evidence type="ECO:0000256" key="1">
    <source>
        <dbReference type="SAM" id="SignalP"/>
    </source>
</evidence>
<evidence type="ECO:0000313" key="2">
    <source>
        <dbReference type="EMBL" id="KAB7791480.1"/>
    </source>
</evidence>
<keyword evidence="1" id="KW-0732">Signal</keyword>
<dbReference type="Proteomes" id="UP000441772">
    <property type="component" value="Unassembled WGS sequence"/>
</dbReference>
<protein>
    <submittedName>
        <fullName evidence="2">Uncharacterized protein</fullName>
    </submittedName>
</protein>
<accession>A0A6I1GIH0</accession>
<reference evidence="2 3" key="1">
    <citation type="submission" date="2019-09" db="EMBL/GenBank/DDBJ databases">
        <title>Characterization of the phylogenetic diversity of two novel species belonging to the genus Bifidobacterium: Bifidobacterium cebidarum sp. nov. and Bifidobacterium leontopitheci sp. nov.</title>
        <authorList>
            <person name="Lugli G.A."/>
            <person name="Duranti S."/>
            <person name="Milani C."/>
            <person name="Turroni F."/>
            <person name="Ventura M."/>
        </authorList>
    </citation>
    <scope>NUCLEOTIDE SEQUENCE [LARGE SCALE GENOMIC DNA]</scope>
    <source>
        <strain evidence="2 3">LMG 31471</strain>
    </source>
</reference>
<feature type="chain" id="PRO_5038839954" evidence="1">
    <location>
        <begin position="22"/>
        <end position="48"/>
    </location>
</feature>
<organism evidence="2 3">
    <name type="scientific">Bifidobacterium leontopitheci</name>
    <dbReference type="NCBI Taxonomy" id="2650774"/>
    <lineage>
        <taxon>Bacteria</taxon>
        <taxon>Bacillati</taxon>
        <taxon>Actinomycetota</taxon>
        <taxon>Actinomycetes</taxon>
        <taxon>Bifidobacteriales</taxon>
        <taxon>Bifidobacteriaceae</taxon>
        <taxon>Bifidobacterium</taxon>
    </lineage>
</organism>
<gene>
    <name evidence="2" type="ORF">F7D09_0155</name>
</gene>